<evidence type="ECO:0000256" key="1">
    <source>
        <dbReference type="SAM" id="MobiDB-lite"/>
    </source>
</evidence>
<dbReference type="KEGG" id="pacr:FXN63_14200"/>
<organism evidence="2 3">
    <name type="scientific">Pigmentiphaga aceris</name>
    <dbReference type="NCBI Taxonomy" id="1940612"/>
    <lineage>
        <taxon>Bacteria</taxon>
        <taxon>Pseudomonadati</taxon>
        <taxon>Pseudomonadota</taxon>
        <taxon>Betaproteobacteria</taxon>
        <taxon>Burkholderiales</taxon>
        <taxon>Alcaligenaceae</taxon>
        <taxon>Pigmentiphaga</taxon>
    </lineage>
</organism>
<dbReference type="AlphaFoldDB" id="A0A5C0AX01"/>
<dbReference type="Proteomes" id="UP000325161">
    <property type="component" value="Chromosome"/>
</dbReference>
<dbReference type="OrthoDB" id="7831428at2"/>
<feature type="compositionally biased region" description="Basic and acidic residues" evidence="1">
    <location>
        <begin position="9"/>
        <end position="18"/>
    </location>
</feature>
<dbReference type="Pfam" id="PF11319">
    <property type="entry name" value="VasI"/>
    <property type="match status" value="1"/>
</dbReference>
<gene>
    <name evidence="2" type="ORF">FXN63_14200</name>
</gene>
<keyword evidence="3" id="KW-1185">Reference proteome</keyword>
<dbReference type="InterPro" id="IPR017738">
    <property type="entry name" value="T6SS-assoc_VCA0118"/>
</dbReference>
<evidence type="ECO:0000313" key="3">
    <source>
        <dbReference type="Proteomes" id="UP000325161"/>
    </source>
</evidence>
<name>A0A5C0AX01_9BURK</name>
<accession>A0A5C0AX01</accession>
<dbReference type="EMBL" id="CP043046">
    <property type="protein sequence ID" value="QEI06858.1"/>
    <property type="molecule type" value="Genomic_DNA"/>
</dbReference>
<evidence type="ECO:0000313" key="2">
    <source>
        <dbReference type="EMBL" id="QEI06858.1"/>
    </source>
</evidence>
<sequence>MPRQRPKQRHQESTEFGHSHIHPTTKDMTTTQFIRSAFSALALSSVAYGAFAQTNATTVAGKEIAECAANTNTVLRLACYDALATKNGLAPATKPTTVTGSGEWRTSTQTDPLTDKSVHVATLIADSGRGRFGEAIGLTVRCANNKTELYINWNSYLGLESIFTTYRVDKDAAAKSTWTISTDHKAAFFPGSPVTVLKRLVTSQSFVANVTPYGENPVTATFKTAGAETALADIRKGCKW</sequence>
<reference evidence="2 3" key="1">
    <citation type="submission" date="2019-08" db="EMBL/GenBank/DDBJ databases">
        <title>Amphibian skin-associated Pigmentiphaga: genome sequence and occurrence across geography and hosts.</title>
        <authorList>
            <person name="Bletz M.C."/>
            <person name="Bunk B."/>
            <person name="Sproeer C."/>
            <person name="Biwer P."/>
            <person name="Reiter S."/>
            <person name="Rabemananjara F.C.E."/>
            <person name="Schulz S."/>
            <person name="Overmann J."/>
            <person name="Vences M."/>
        </authorList>
    </citation>
    <scope>NUCLEOTIDE SEQUENCE [LARGE SCALE GENOMIC DNA]</scope>
    <source>
        <strain evidence="2 3">Mada1488</strain>
    </source>
</reference>
<feature type="region of interest" description="Disordered" evidence="1">
    <location>
        <begin position="1"/>
        <end position="25"/>
    </location>
</feature>
<proteinExistence type="predicted"/>
<protein>
    <submittedName>
        <fullName evidence="2">DNA primase</fullName>
    </submittedName>
</protein>